<gene>
    <name evidence="3" type="ORF">SAMN06265380_105177</name>
</gene>
<evidence type="ECO:0000259" key="2">
    <source>
        <dbReference type="Pfam" id="PF07007"/>
    </source>
</evidence>
<keyword evidence="1" id="KW-0732">Signal</keyword>
<feature type="signal peptide" evidence="1">
    <location>
        <begin position="1"/>
        <end position="16"/>
    </location>
</feature>
<dbReference type="Pfam" id="PF07007">
    <property type="entry name" value="LprI"/>
    <property type="match status" value="1"/>
</dbReference>
<dbReference type="EMBL" id="FXTE01000005">
    <property type="protein sequence ID" value="SMO68764.1"/>
    <property type="molecule type" value="Genomic_DNA"/>
</dbReference>
<protein>
    <submittedName>
        <fullName evidence="3">Uncharacterized conserved protein YecT, DUF1311 family</fullName>
    </submittedName>
</protein>
<accession>A0A521DAL4</accession>
<reference evidence="3 4" key="1">
    <citation type="submission" date="2017-05" db="EMBL/GenBank/DDBJ databases">
        <authorList>
            <person name="Varghese N."/>
            <person name="Submissions S."/>
        </authorList>
    </citation>
    <scope>NUCLEOTIDE SEQUENCE [LARGE SCALE GENOMIC DNA]</scope>
    <source>
        <strain evidence="3 4">DSM 28009</strain>
    </source>
</reference>
<dbReference type="RefSeq" id="WP_246097235.1">
    <property type="nucleotide sequence ID" value="NZ_FXTE01000005.1"/>
</dbReference>
<organism evidence="3 4">
    <name type="scientific">Ruegeria faecimaris</name>
    <dbReference type="NCBI Taxonomy" id="686389"/>
    <lineage>
        <taxon>Bacteria</taxon>
        <taxon>Pseudomonadati</taxon>
        <taxon>Pseudomonadota</taxon>
        <taxon>Alphaproteobacteria</taxon>
        <taxon>Rhodobacterales</taxon>
        <taxon>Roseobacteraceae</taxon>
        <taxon>Ruegeria</taxon>
    </lineage>
</organism>
<keyword evidence="4" id="KW-1185">Reference proteome</keyword>
<evidence type="ECO:0000313" key="3">
    <source>
        <dbReference type="EMBL" id="SMO68764.1"/>
    </source>
</evidence>
<sequence length="125" mass="12794">MRLVIMAVLTPTLAVADPAMECTNASSQVEIGSCVASMEAGVEAALTDSFGFAMDAANALDEVTGRTSAAPAMEAAQSAWVGYRDAQCEAVGASFGGGSGTGIGITSCRIELGRLRIDELLRFVN</sequence>
<dbReference type="InterPro" id="IPR009739">
    <property type="entry name" value="LprI-like_N"/>
</dbReference>
<evidence type="ECO:0000256" key="1">
    <source>
        <dbReference type="SAM" id="SignalP"/>
    </source>
</evidence>
<dbReference type="Gene3D" id="1.20.1270.180">
    <property type="match status" value="1"/>
</dbReference>
<evidence type="ECO:0000313" key="4">
    <source>
        <dbReference type="Proteomes" id="UP000319555"/>
    </source>
</evidence>
<dbReference type="Proteomes" id="UP000319555">
    <property type="component" value="Unassembled WGS sequence"/>
</dbReference>
<name>A0A521DAL4_9RHOB</name>
<proteinExistence type="predicted"/>
<dbReference type="AlphaFoldDB" id="A0A521DAL4"/>
<feature type="chain" id="PRO_5021708514" evidence="1">
    <location>
        <begin position="17"/>
        <end position="125"/>
    </location>
</feature>
<feature type="domain" description="Lysozyme inhibitor LprI-like N-terminal" evidence="2">
    <location>
        <begin position="22"/>
        <end position="120"/>
    </location>
</feature>